<dbReference type="VEuPathDB" id="TriTrypDB:Tb1125.Tb11.v5.0978"/>
<reference evidence="2" key="1">
    <citation type="submission" date="2016-08" db="EMBL/GenBank/DDBJ databases">
        <title>VSG repertoire of Trypanosoma brucei EATRO 1125.</title>
        <authorList>
            <person name="Cross G.A."/>
        </authorList>
    </citation>
    <scope>NUCLEOTIDE SEQUENCE</scope>
    <source>
        <strain evidence="2">EATRO 1125</strain>
    </source>
</reference>
<accession>A0A1J0R9B1</accession>
<name>A0A1J0R9B1_9TRYP</name>
<protein>
    <submittedName>
        <fullName evidence="2">Variant surface glycoprotein 1125.3073</fullName>
    </submittedName>
</protein>
<feature type="compositionally biased region" description="Basic residues" evidence="1">
    <location>
        <begin position="12"/>
        <end position="21"/>
    </location>
</feature>
<feature type="region of interest" description="Disordered" evidence="1">
    <location>
        <begin position="1"/>
        <end position="22"/>
    </location>
</feature>
<dbReference type="AlphaFoldDB" id="A0A1J0R9B1"/>
<sequence length="432" mass="47115">MKQQNWSYRQQHQQKKGKKEKRAYSAFKAVARAQAARQFQAINVAKEVMTRSLQTLAKREAQPQLLYTIYPTNEQKRGKATKTSDNPSMYGSTTYNCAVTTTPDSAEYATCKAQTTAKPALKGAYTELSQESHIKATPGAMFKRISQKITAHVKGTIGNAMSTGDKGHCQDGSKDLASTTHGLGSTVEFTALSETTPTAVKVAVIGTGGADFQEEDPDKDKATVSQAGLAYAIFSVRNLKVGSETTVIKATKANLEANPDAPTILASLNRGPDGPSSKPLTTNDIKQLLTGAFRASDSVISESFINTVAKKALKLRLNEVDSGTTLSDYVNKGIICAAITASRKSEEEDKSCRNRETEQSVAAVSTAKCKEDTEESEYERDTDFEHKDGKFKLKEGVKEENDGKTTNNTDINYFFINKASLWLAFLILAQYF</sequence>
<dbReference type="VEuPathDB" id="TriTrypDB:Tb427_000219700"/>
<organism evidence="2">
    <name type="scientific">Trypanosoma brucei</name>
    <dbReference type="NCBI Taxonomy" id="5691"/>
    <lineage>
        <taxon>Eukaryota</taxon>
        <taxon>Discoba</taxon>
        <taxon>Euglenozoa</taxon>
        <taxon>Kinetoplastea</taxon>
        <taxon>Metakinetoplastina</taxon>
        <taxon>Trypanosomatida</taxon>
        <taxon>Trypanosomatidae</taxon>
        <taxon>Trypanosoma</taxon>
    </lineage>
</organism>
<proteinExistence type="predicted"/>
<evidence type="ECO:0000313" key="2">
    <source>
        <dbReference type="EMBL" id="APD74449.1"/>
    </source>
</evidence>
<evidence type="ECO:0000256" key="1">
    <source>
        <dbReference type="SAM" id="MobiDB-lite"/>
    </source>
</evidence>
<dbReference type="VEuPathDB" id="TriTrypDB:Tb11.v5.0978"/>
<dbReference type="EMBL" id="KX700493">
    <property type="protein sequence ID" value="APD74449.1"/>
    <property type="molecule type" value="Genomic_DNA"/>
</dbReference>